<name>A0ABU3FI75_9ENTE</name>
<comment type="similarity">
    <text evidence="1">Belongs to the ComF/GntX family.</text>
</comment>
<evidence type="ECO:0000313" key="4">
    <source>
        <dbReference type="Proteomes" id="UP001269061"/>
    </source>
</evidence>
<dbReference type="Pfam" id="PF00156">
    <property type="entry name" value="Pribosyltran"/>
    <property type="match status" value="1"/>
</dbReference>
<feature type="domain" description="Phosphoribosyltransferase" evidence="2">
    <location>
        <begin position="142"/>
        <end position="220"/>
    </location>
</feature>
<dbReference type="RefSeq" id="WP_311815564.1">
    <property type="nucleotide sequence ID" value="NZ_JARQAV010000005.1"/>
</dbReference>
<gene>
    <name evidence="3" type="ORF">P7H46_06240</name>
</gene>
<dbReference type="EMBL" id="JARQAZ010000004">
    <property type="protein sequence ID" value="MDT2770445.1"/>
    <property type="molecule type" value="Genomic_DNA"/>
</dbReference>
<evidence type="ECO:0000256" key="1">
    <source>
        <dbReference type="ARBA" id="ARBA00008007"/>
    </source>
</evidence>
<dbReference type="InterPro" id="IPR000836">
    <property type="entry name" value="PRTase_dom"/>
</dbReference>
<dbReference type="InterPro" id="IPR051910">
    <property type="entry name" value="ComF/GntX_DNA_util-trans"/>
</dbReference>
<dbReference type="PANTHER" id="PTHR47505">
    <property type="entry name" value="DNA UTILIZATION PROTEIN YHGH"/>
    <property type="match status" value="1"/>
</dbReference>
<protein>
    <submittedName>
        <fullName evidence="3">ComF family protein</fullName>
    </submittedName>
</protein>
<sequence>MHCSCCQKEWVGNLTLRELFCSTKQRCQQCEKLFTKIDSATACPGCGRGQVAELCQDCQSWQKELGFVLANHALFQYDEGFRQWIKAYKFKGDYRIRGAFVPELKQALQSYRDYLICPLPLSEVRFSQRGFNQVCGCLAETKIPYRLLLKRQERPPQAEKSRAERLKMEQPFELIESNQKIRNQKVLLVDDVYTTGRTLFHGAELLYKNGVKTVKSLTFAR</sequence>
<accession>A0ABU3FI75</accession>
<evidence type="ECO:0000259" key="2">
    <source>
        <dbReference type="Pfam" id="PF00156"/>
    </source>
</evidence>
<reference evidence="3 4" key="1">
    <citation type="submission" date="2023-03" db="EMBL/GenBank/DDBJ databases">
        <authorList>
            <person name="Shen W."/>
            <person name="Cai J."/>
        </authorList>
    </citation>
    <scope>NUCLEOTIDE SEQUENCE [LARGE SCALE GENOMIC DNA]</scope>
    <source>
        <strain evidence="3 4">Y59</strain>
    </source>
</reference>
<dbReference type="Gene3D" id="3.40.50.2020">
    <property type="match status" value="1"/>
</dbReference>
<dbReference type="PANTHER" id="PTHR47505:SF1">
    <property type="entry name" value="DNA UTILIZATION PROTEIN YHGH"/>
    <property type="match status" value="1"/>
</dbReference>
<dbReference type="Proteomes" id="UP001269061">
    <property type="component" value="Unassembled WGS sequence"/>
</dbReference>
<comment type="caution">
    <text evidence="3">The sequence shown here is derived from an EMBL/GenBank/DDBJ whole genome shotgun (WGS) entry which is preliminary data.</text>
</comment>
<dbReference type="SUPFAM" id="SSF53271">
    <property type="entry name" value="PRTase-like"/>
    <property type="match status" value="1"/>
</dbReference>
<dbReference type="CDD" id="cd06223">
    <property type="entry name" value="PRTases_typeI"/>
    <property type="match status" value="1"/>
</dbReference>
<proteinExistence type="inferred from homology"/>
<dbReference type="InterPro" id="IPR029057">
    <property type="entry name" value="PRTase-like"/>
</dbReference>
<organism evidence="3 4">
    <name type="scientific">Enterococcus pseudoavium</name>
    <dbReference type="NCBI Taxonomy" id="44007"/>
    <lineage>
        <taxon>Bacteria</taxon>
        <taxon>Bacillati</taxon>
        <taxon>Bacillota</taxon>
        <taxon>Bacilli</taxon>
        <taxon>Lactobacillales</taxon>
        <taxon>Enterococcaceae</taxon>
        <taxon>Enterococcus</taxon>
    </lineage>
</organism>
<keyword evidence="4" id="KW-1185">Reference proteome</keyword>
<evidence type="ECO:0000313" key="3">
    <source>
        <dbReference type="EMBL" id="MDT2770445.1"/>
    </source>
</evidence>